<dbReference type="AlphaFoldDB" id="A0A1I7XDF2"/>
<accession>A0A1I7XDF2</accession>
<dbReference type="SUPFAM" id="SSF52540">
    <property type="entry name" value="P-loop containing nucleoside triphosphate hydrolases"/>
    <property type="match status" value="2"/>
</dbReference>
<evidence type="ECO:0000256" key="4">
    <source>
        <dbReference type="SAM" id="Coils"/>
    </source>
</evidence>
<evidence type="ECO:0000256" key="3">
    <source>
        <dbReference type="ARBA" id="ARBA00023054"/>
    </source>
</evidence>
<dbReference type="GO" id="GO:0016887">
    <property type="term" value="F:ATP hydrolysis activity"/>
    <property type="evidence" value="ECO:0007669"/>
    <property type="project" value="InterPro"/>
</dbReference>
<dbReference type="WBParaSite" id="Hba_15564">
    <property type="protein sequence ID" value="Hba_15564"/>
    <property type="gene ID" value="Hba_15564"/>
</dbReference>
<feature type="coiled-coil region" evidence="4">
    <location>
        <begin position="278"/>
        <end position="329"/>
    </location>
</feature>
<keyword evidence="3 4" id="KW-0175">Coiled coil</keyword>
<proteinExistence type="inferred from homology"/>
<dbReference type="GO" id="GO:0003697">
    <property type="term" value="F:single-stranded DNA binding"/>
    <property type="evidence" value="ECO:0007669"/>
    <property type="project" value="TreeGrafter"/>
</dbReference>
<dbReference type="GO" id="GO:0005634">
    <property type="term" value="C:nucleus"/>
    <property type="evidence" value="ECO:0007669"/>
    <property type="project" value="TreeGrafter"/>
</dbReference>
<comment type="similarity">
    <text evidence="1">Belongs to the SMC family. SMC5 subfamily.</text>
</comment>
<dbReference type="InterPro" id="IPR027417">
    <property type="entry name" value="P-loop_NTPase"/>
</dbReference>
<feature type="coiled-coil region" evidence="4">
    <location>
        <begin position="176"/>
        <end position="224"/>
    </location>
</feature>
<feature type="coiled-coil region" evidence="4">
    <location>
        <begin position="557"/>
        <end position="591"/>
    </location>
</feature>
<organism evidence="6 7">
    <name type="scientific">Heterorhabditis bacteriophora</name>
    <name type="common">Entomopathogenic nematode worm</name>
    <dbReference type="NCBI Taxonomy" id="37862"/>
    <lineage>
        <taxon>Eukaryota</taxon>
        <taxon>Metazoa</taxon>
        <taxon>Ecdysozoa</taxon>
        <taxon>Nematoda</taxon>
        <taxon>Chromadorea</taxon>
        <taxon>Rhabditida</taxon>
        <taxon>Rhabditina</taxon>
        <taxon>Rhabditomorpha</taxon>
        <taxon>Strongyloidea</taxon>
        <taxon>Heterorhabditidae</taxon>
        <taxon>Heterorhabditis</taxon>
    </lineage>
</organism>
<feature type="domain" description="Rad50/SbcC-type AAA" evidence="5">
    <location>
        <begin position="35"/>
        <end position="245"/>
    </location>
</feature>
<sequence>MTLNTSLGCFDASTSHESLNRTTFGDNYPDGSIIKIIYTNFLTYDNAICIPGPNLNVIIGTNGAGKSTIICGICLAVGGSPKVLGRSERISDYIKHGCDQGSVELHITDQHNGTLRLKVMLKHPNNCEYYVNDVRKSQRQVRELVASYNIQIDNPCTFLAQDKVKSFSEQSPVELLKNTEKAFDEIQNKCVQEQERISRLLTDIDKLKDEVRYLNLKKAEKKQARKVTEKAHHEAEIKTVGSNIRMLNDQLRTQVNADYYKQKIVDAENKFCIMQNQSSNWEKDVMQLENEIGELEKRLDKAKDEAKEYEKMRVQNRIMENRIRTLEQLRCNYADEAWQWYEANKSQFEYPVYVPILHMTVKDNKSAVLLENLIGAREFPMFIFGSKKDEMILSDRKHRWKINSTVMTSKELHNVPIGTSKTNDIYDYIMKKLSSTTYRLYLTDTFRVCSYILSGVNLGFILLPWLYSGAISSLKVWRTGDSWASNLRSIQNSKPDIAEAKAALEEVKLTAVKDTERLVAQLTKKIENMRLLYVKEILLITVERNLGRAIQNAQLDILDTKEKFRELKTVLEEHQQRFQDLNKNKELIKAKLENVCKISSTASDQMDSQEQLIFQELQQLFEKEEIPETIDRLDKQMAEEKMKLDIASTDGNMQDLLRFEELTKEMKELIERKKTQVKMKQDWQVNMLKEIEEWRHPVEELVRNINVNYSAFFSELDCAGEVHLDVPDNALDIDAYGIMIMVSFRSNEKLRRLDHQVKGSLYL</sequence>
<keyword evidence="6" id="KW-1185">Reference proteome</keyword>
<name>A0A1I7XDF2_HETBA</name>
<evidence type="ECO:0000313" key="6">
    <source>
        <dbReference type="Proteomes" id="UP000095283"/>
    </source>
</evidence>
<dbReference type="InterPro" id="IPR038729">
    <property type="entry name" value="Rad50/SbcC_AAA"/>
</dbReference>
<evidence type="ECO:0000313" key="7">
    <source>
        <dbReference type="WBParaSite" id="Hba_15564"/>
    </source>
</evidence>
<evidence type="ECO:0000259" key="5">
    <source>
        <dbReference type="Pfam" id="PF13476"/>
    </source>
</evidence>
<dbReference type="Pfam" id="PF13476">
    <property type="entry name" value="AAA_23"/>
    <property type="match status" value="1"/>
</dbReference>
<evidence type="ECO:0000256" key="2">
    <source>
        <dbReference type="ARBA" id="ARBA00018687"/>
    </source>
</evidence>
<evidence type="ECO:0000256" key="1">
    <source>
        <dbReference type="ARBA" id="ARBA00010171"/>
    </source>
</evidence>
<dbReference type="Gene3D" id="3.40.50.300">
    <property type="entry name" value="P-loop containing nucleotide triphosphate hydrolases"/>
    <property type="match status" value="1"/>
</dbReference>
<dbReference type="PANTHER" id="PTHR45916">
    <property type="entry name" value="STRUCTURAL MAINTENANCE OF CHROMOSOMES PROTEIN 5"/>
    <property type="match status" value="1"/>
</dbReference>
<dbReference type="PANTHER" id="PTHR45916:SF1">
    <property type="entry name" value="STRUCTURAL MAINTENANCE OF CHROMOSOMES PROTEIN 5"/>
    <property type="match status" value="1"/>
</dbReference>
<dbReference type="GO" id="GO:0000724">
    <property type="term" value="P:double-strand break repair via homologous recombination"/>
    <property type="evidence" value="ECO:0007669"/>
    <property type="project" value="TreeGrafter"/>
</dbReference>
<reference evidence="7" key="1">
    <citation type="submission" date="2016-11" db="UniProtKB">
        <authorList>
            <consortium name="WormBaseParasite"/>
        </authorList>
    </citation>
    <scope>IDENTIFICATION</scope>
</reference>
<dbReference type="Proteomes" id="UP000095283">
    <property type="component" value="Unplaced"/>
</dbReference>
<feature type="coiled-coil region" evidence="4">
    <location>
        <begin position="630"/>
        <end position="679"/>
    </location>
</feature>
<protein>
    <recommendedName>
        <fullName evidence="2">Structural maintenance of chromosomes protein 5</fullName>
    </recommendedName>
</protein>
<dbReference type="GO" id="GO:0030915">
    <property type="term" value="C:Smc5-Smc6 complex"/>
    <property type="evidence" value="ECO:0007669"/>
    <property type="project" value="TreeGrafter"/>
</dbReference>